<protein>
    <submittedName>
        <fullName evidence="2">PadR family transcriptional regulator</fullName>
    </submittedName>
</protein>
<dbReference type="InterPro" id="IPR036388">
    <property type="entry name" value="WH-like_DNA-bd_sf"/>
</dbReference>
<dbReference type="PANTHER" id="PTHR33169">
    <property type="entry name" value="PADR-FAMILY TRANSCRIPTIONAL REGULATOR"/>
    <property type="match status" value="1"/>
</dbReference>
<evidence type="ECO:0000259" key="1">
    <source>
        <dbReference type="Pfam" id="PF03551"/>
    </source>
</evidence>
<dbReference type="RefSeq" id="WP_104475249.1">
    <property type="nucleotide sequence ID" value="NZ_MPZN01000022.1"/>
</dbReference>
<comment type="caution">
    <text evidence="2">The sequence shown here is derived from an EMBL/GenBank/DDBJ whole genome shotgun (WGS) entry which is preliminary data.</text>
</comment>
<dbReference type="EMBL" id="MPZN01000022">
    <property type="protein sequence ID" value="PPL18997.1"/>
    <property type="molecule type" value="Genomic_DNA"/>
</dbReference>
<dbReference type="InterPro" id="IPR005149">
    <property type="entry name" value="Tscrpt_reg_PadR_N"/>
</dbReference>
<keyword evidence="3" id="KW-1185">Reference proteome</keyword>
<organism evidence="2 3">
    <name type="scientific">Microterricola pindariensis</name>
    <dbReference type="NCBI Taxonomy" id="478010"/>
    <lineage>
        <taxon>Bacteria</taxon>
        <taxon>Bacillati</taxon>
        <taxon>Actinomycetota</taxon>
        <taxon>Actinomycetes</taxon>
        <taxon>Micrococcales</taxon>
        <taxon>Microbacteriaceae</taxon>
        <taxon>Microterricola</taxon>
    </lineage>
</organism>
<dbReference type="Pfam" id="PF03551">
    <property type="entry name" value="PadR"/>
    <property type="match status" value="1"/>
</dbReference>
<dbReference type="Gene3D" id="1.10.10.10">
    <property type="entry name" value="Winged helix-like DNA-binding domain superfamily/Winged helix DNA-binding domain"/>
    <property type="match status" value="1"/>
</dbReference>
<proteinExistence type="predicted"/>
<dbReference type="SUPFAM" id="SSF46785">
    <property type="entry name" value="Winged helix' DNA-binding domain"/>
    <property type="match status" value="1"/>
</dbReference>
<dbReference type="Proteomes" id="UP000237755">
    <property type="component" value="Unassembled WGS sequence"/>
</dbReference>
<evidence type="ECO:0000313" key="3">
    <source>
        <dbReference type="Proteomes" id="UP000237755"/>
    </source>
</evidence>
<feature type="domain" description="Transcription regulator PadR N-terminal" evidence="1">
    <location>
        <begin position="13"/>
        <end position="86"/>
    </location>
</feature>
<gene>
    <name evidence="2" type="ORF">GY24_08455</name>
</gene>
<dbReference type="PANTHER" id="PTHR33169:SF13">
    <property type="entry name" value="PADR-FAMILY TRANSCRIPTIONAL REGULATOR"/>
    <property type="match status" value="1"/>
</dbReference>
<sequence length="118" mass="12707">MADTEMREPTLFILASLASGQKHGYAMIHDVAALSDGRVRLKVATLYAALGRLGTQGLVAPAGEESVDGRLRRYYALTEPGSEALERELQRIEANARQLRSRLQARPASMRAALGGAA</sequence>
<name>A0ABX5AVS3_9MICO</name>
<dbReference type="InterPro" id="IPR052509">
    <property type="entry name" value="Metal_resp_DNA-bind_regulator"/>
</dbReference>
<reference evidence="2 3" key="1">
    <citation type="journal article" date="2008" name="Int. J. Syst. Evol. Microbiol.">
        <title>Leifsonia pindariensis sp. nov., isolated from the Pindari glacier of the Indian Himalayas, and emended description of the genus Leifsonia.</title>
        <authorList>
            <person name="Reddy G.S."/>
            <person name="Prabagaran S.R."/>
            <person name="Shivaji S."/>
        </authorList>
    </citation>
    <scope>NUCLEOTIDE SEQUENCE [LARGE SCALE GENOMIC DNA]</scope>
    <source>
        <strain evidence="2 3">PON 10</strain>
    </source>
</reference>
<evidence type="ECO:0000313" key="2">
    <source>
        <dbReference type="EMBL" id="PPL18997.1"/>
    </source>
</evidence>
<dbReference type="InterPro" id="IPR036390">
    <property type="entry name" value="WH_DNA-bd_sf"/>
</dbReference>
<accession>A0ABX5AVS3</accession>